<dbReference type="PANTHER" id="PTHR47894:SF1">
    <property type="entry name" value="HTH-TYPE TRANSCRIPTIONAL REGULATOR VQSM"/>
    <property type="match status" value="1"/>
</dbReference>
<proteinExistence type="predicted"/>
<dbReference type="PROSITE" id="PS01124">
    <property type="entry name" value="HTH_ARAC_FAMILY_2"/>
    <property type="match status" value="1"/>
</dbReference>
<evidence type="ECO:0000256" key="1">
    <source>
        <dbReference type="ARBA" id="ARBA00023015"/>
    </source>
</evidence>
<dbReference type="EMBL" id="RJSG01000002">
    <property type="protein sequence ID" value="RNL78841.1"/>
    <property type="molecule type" value="Genomic_DNA"/>
</dbReference>
<keyword evidence="6" id="KW-1185">Reference proteome</keyword>
<dbReference type="Gene3D" id="1.10.10.60">
    <property type="entry name" value="Homeodomain-like"/>
    <property type="match status" value="1"/>
</dbReference>
<dbReference type="GO" id="GO:0000976">
    <property type="term" value="F:transcription cis-regulatory region binding"/>
    <property type="evidence" value="ECO:0007669"/>
    <property type="project" value="TreeGrafter"/>
</dbReference>
<dbReference type="InterPro" id="IPR032687">
    <property type="entry name" value="AraC-type_N"/>
</dbReference>
<gene>
    <name evidence="5" type="ORF">EFL95_07190</name>
</gene>
<evidence type="ECO:0000256" key="2">
    <source>
        <dbReference type="ARBA" id="ARBA00023125"/>
    </source>
</evidence>
<evidence type="ECO:0000259" key="4">
    <source>
        <dbReference type="PROSITE" id="PS01124"/>
    </source>
</evidence>
<comment type="caution">
    <text evidence="5">The sequence shown here is derived from an EMBL/GenBank/DDBJ whole genome shotgun (WGS) entry which is preliminary data.</text>
</comment>
<dbReference type="InterPro" id="IPR009057">
    <property type="entry name" value="Homeodomain-like_sf"/>
</dbReference>
<dbReference type="SMART" id="SM00342">
    <property type="entry name" value="HTH_ARAC"/>
    <property type="match status" value="1"/>
</dbReference>
<dbReference type="GO" id="GO:0005829">
    <property type="term" value="C:cytosol"/>
    <property type="evidence" value="ECO:0007669"/>
    <property type="project" value="TreeGrafter"/>
</dbReference>
<dbReference type="Pfam" id="PF12625">
    <property type="entry name" value="Arabinose_bd"/>
    <property type="match status" value="1"/>
</dbReference>
<dbReference type="PANTHER" id="PTHR47894">
    <property type="entry name" value="HTH-TYPE TRANSCRIPTIONAL REGULATOR GADX"/>
    <property type="match status" value="1"/>
</dbReference>
<reference evidence="5 6" key="1">
    <citation type="submission" date="2018-11" db="EMBL/GenBank/DDBJ databases">
        <authorList>
            <person name="Li F."/>
        </authorList>
    </citation>
    <scope>NUCLEOTIDE SEQUENCE [LARGE SCALE GENOMIC DNA]</scope>
    <source>
        <strain evidence="5 6">KIS18-7</strain>
    </source>
</reference>
<name>A0A3N0DTJ6_9ACTN</name>
<keyword evidence="2" id="KW-0238">DNA-binding</keyword>
<accession>A0A3N0DTJ6</accession>
<keyword evidence="3" id="KW-0804">Transcription</keyword>
<dbReference type="Proteomes" id="UP000277094">
    <property type="component" value="Unassembled WGS sequence"/>
</dbReference>
<organism evidence="5 6">
    <name type="scientific">Nocardioides marmorisolisilvae</name>
    <dbReference type="NCBI Taxonomy" id="1542737"/>
    <lineage>
        <taxon>Bacteria</taxon>
        <taxon>Bacillati</taxon>
        <taxon>Actinomycetota</taxon>
        <taxon>Actinomycetes</taxon>
        <taxon>Propionibacteriales</taxon>
        <taxon>Nocardioidaceae</taxon>
        <taxon>Nocardioides</taxon>
    </lineage>
</organism>
<evidence type="ECO:0000256" key="3">
    <source>
        <dbReference type="ARBA" id="ARBA00023163"/>
    </source>
</evidence>
<dbReference type="SUPFAM" id="SSF46689">
    <property type="entry name" value="Homeodomain-like"/>
    <property type="match status" value="1"/>
</dbReference>
<dbReference type="GO" id="GO:0003700">
    <property type="term" value="F:DNA-binding transcription factor activity"/>
    <property type="evidence" value="ECO:0007669"/>
    <property type="project" value="InterPro"/>
</dbReference>
<protein>
    <submittedName>
        <fullName evidence="5">AraC family transcriptional regulator</fullName>
    </submittedName>
</protein>
<dbReference type="AlphaFoldDB" id="A0A3N0DTJ6"/>
<dbReference type="Pfam" id="PF12833">
    <property type="entry name" value="HTH_18"/>
    <property type="match status" value="1"/>
</dbReference>
<evidence type="ECO:0000313" key="6">
    <source>
        <dbReference type="Proteomes" id="UP000277094"/>
    </source>
</evidence>
<dbReference type="RefSeq" id="WP_123233343.1">
    <property type="nucleotide sequence ID" value="NZ_RJSG01000002.1"/>
</dbReference>
<evidence type="ECO:0000313" key="5">
    <source>
        <dbReference type="EMBL" id="RNL78841.1"/>
    </source>
</evidence>
<keyword evidence="1" id="KW-0805">Transcription regulation</keyword>
<feature type="domain" description="HTH araC/xylS-type" evidence="4">
    <location>
        <begin position="220"/>
        <end position="317"/>
    </location>
</feature>
<dbReference type="InterPro" id="IPR018060">
    <property type="entry name" value="HTH_AraC"/>
</dbReference>
<dbReference type="OrthoDB" id="5241536at2"/>
<sequence>MTPTLPEPVTRDWDFARGVGGIAVLVEYAGERGLAATAVLAGTGLSVADLRDLDREVTAAQELRVVRNLIGAGHADGIAVGRRYHLSAFGIFGYALLSSRTVLDAITVALRFLDLTYIFVIPQVRLEGDQVLVELDAETLPADVREFLVERDLAAIETMMAETVAGPLPTVLSVQRRTLAFPAELLERPLPQANPTTQALCEQLCADLASRRRDGSGLAQQVRVLIAQRLAFDPSLGGVAAGLGLSDRTLRRRLAADGTSFQVLLDQVRSALAGQLLGSGALSVEEVAHRLGYAEASSFIAAHRRWHGSTPTGRVRA</sequence>